<dbReference type="Pfam" id="PF03924">
    <property type="entry name" value="CHASE"/>
    <property type="match status" value="1"/>
</dbReference>
<evidence type="ECO:0000256" key="6">
    <source>
        <dbReference type="ARBA" id="ARBA00022692"/>
    </source>
</evidence>
<keyword evidence="9" id="KW-0067">ATP-binding</keyword>
<evidence type="ECO:0000256" key="3">
    <source>
        <dbReference type="ARBA" id="ARBA00012438"/>
    </source>
</evidence>
<feature type="domain" description="CHASE" evidence="13">
    <location>
        <begin position="125"/>
        <end position="297"/>
    </location>
</feature>
<dbReference type="Pfam" id="PF07536">
    <property type="entry name" value="HWE_HK"/>
    <property type="match status" value="1"/>
</dbReference>
<evidence type="ECO:0000313" key="15">
    <source>
        <dbReference type="Proteomes" id="UP000664288"/>
    </source>
</evidence>
<evidence type="ECO:0000256" key="2">
    <source>
        <dbReference type="ARBA" id="ARBA00004370"/>
    </source>
</evidence>
<dbReference type="Proteomes" id="UP000664288">
    <property type="component" value="Unassembled WGS sequence"/>
</dbReference>
<dbReference type="PANTHER" id="PTHR41523:SF8">
    <property type="entry name" value="ETHYLENE RESPONSE SENSOR PROTEIN"/>
    <property type="match status" value="1"/>
</dbReference>
<sequence length="560" mass="61078">MVVFSLAAAIGLSLAGQLRISREDADHRRFEQFSDDALSRVESRLELHLSLLYATRAFLAVEGTDLPVGDFRRYVAGIDIAERYAGIQGIGYAPIAAAGNDAATSDALAARYGRTVKVWPETTDQAQRTPITLLEPQDERNKAALGYDMFSDPVRRAAMEAAAKSGKPVASGPVRLVQEIDENRQFGFLVYLPVAPAGADASADPGADAGAGPGADAATGTAPGRPQGFVYAAFRIGDMLTAALFERPLLPIHVEVFDGAARPENMIFDSDESVSTNGPDYVAERRIDVAGRSWLLRISPTARFERWSSGHQSALLSALVLVLALALALLTLVQARRLEAVAALNREGERSLAQKDLLLREMNHRIKNSIARVLSIARQTARRSTDLDDFVERYSARLQAMSAAQEMLTRSKWSRAELRELLAAELDQVFGEDRHDYTLDGPALEVDETAAQALGLTFHEIATNAMKYGALSDPDGSLSVKWRKEADDVVIDWRETGGTKPDLAAARPGFGTRLIDMTIRGELRGSIERMVEGDLFAILIRFPFVDRPQQRPQPVPGARL</sequence>
<keyword evidence="4" id="KW-0597">Phosphoprotein</keyword>
<dbReference type="RefSeq" id="WP_207349939.1">
    <property type="nucleotide sequence ID" value="NZ_JAFMPY010000005.1"/>
</dbReference>
<evidence type="ECO:0000256" key="9">
    <source>
        <dbReference type="ARBA" id="ARBA00022840"/>
    </source>
</evidence>
<evidence type="ECO:0000256" key="7">
    <source>
        <dbReference type="ARBA" id="ARBA00022741"/>
    </source>
</evidence>
<comment type="caution">
    <text evidence="14">The sequence shown here is derived from an EMBL/GenBank/DDBJ whole genome shotgun (WGS) entry which is preliminary data.</text>
</comment>
<dbReference type="Gene3D" id="3.30.450.350">
    <property type="entry name" value="CHASE domain"/>
    <property type="match status" value="1"/>
</dbReference>
<dbReference type="InterPro" id="IPR011102">
    <property type="entry name" value="Sig_transdc_His_kinase_HWE"/>
</dbReference>
<comment type="catalytic activity">
    <reaction evidence="1">
        <text>ATP + protein L-histidine = ADP + protein N-phospho-L-histidine.</text>
        <dbReference type="EC" id="2.7.13.3"/>
    </reaction>
</comment>
<protein>
    <recommendedName>
        <fullName evidence="3">histidine kinase</fullName>
        <ecNumber evidence="3">2.7.13.3</ecNumber>
    </recommendedName>
</protein>
<keyword evidence="7" id="KW-0547">Nucleotide-binding</keyword>
<dbReference type="InterPro" id="IPR042240">
    <property type="entry name" value="CHASE_sf"/>
</dbReference>
<keyword evidence="15" id="KW-1185">Reference proteome</keyword>
<reference evidence="14 15" key="1">
    <citation type="submission" date="2021-03" db="EMBL/GenBank/DDBJ databases">
        <title>Whole genome sequence of Jiella sp. MQZ13P-4.</title>
        <authorList>
            <person name="Tuo L."/>
        </authorList>
    </citation>
    <scope>NUCLEOTIDE SEQUENCE [LARGE SCALE GENOMIC DNA]</scope>
    <source>
        <strain evidence="14 15">MQZ13P-4</strain>
    </source>
</reference>
<evidence type="ECO:0000256" key="11">
    <source>
        <dbReference type="ARBA" id="ARBA00023136"/>
    </source>
</evidence>
<evidence type="ECO:0000256" key="1">
    <source>
        <dbReference type="ARBA" id="ARBA00000085"/>
    </source>
</evidence>
<dbReference type="Gene3D" id="3.30.565.10">
    <property type="entry name" value="Histidine kinase-like ATPase, C-terminal domain"/>
    <property type="match status" value="1"/>
</dbReference>
<keyword evidence="8" id="KW-0418">Kinase</keyword>
<dbReference type="PROSITE" id="PS50839">
    <property type="entry name" value="CHASE"/>
    <property type="match status" value="1"/>
</dbReference>
<evidence type="ECO:0000259" key="13">
    <source>
        <dbReference type="PROSITE" id="PS50839"/>
    </source>
</evidence>
<keyword evidence="10" id="KW-1133">Transmembrane helix</keyword>
<keyword evidence="5" id="KW-0808">Transferase</keyword>
<evidence type="ECO:0000256" key="10">
    <source>
        <dbReference type="ARBA" id="ARBA00022989"/>
    </source>
</evidence>
<dbReference type="EMBL" id="JAFMPY010000005">
    <property type="protein sequence ID" value="MBO0903297.1"/>
    <property type="molecule type" value="Genomic_DNA"/>
</dbReference>
<keyword evidence="11" id="KW-0472">Membrane</keyword>
<proteinExistence type="predicted"/>
<name>A0ABS3J0W0_9HYPH</name>
<accession>A0ABS3J0W0</accession>
<evidence type="ECO:0000313" key="14">
    <source>
        <dbReference type="EMBL" id="MBO0903297.1"/>
    </source>
</evidence>
<dbReference type="EC" id="2.7.13.3" evidence="3"/>
<evidence type="ECO:0000256" key="5">
    <source>
        <dbReference type="ARBA" id="ARBA00022679"/>
    </source>
</evidence>
<comment type="subcellular location">
    <subcellularLocation>
        <location evidence="2">Membrane</location>
    </subcellularLocation>
</comment>
<keyword evidence="6" id="KW-0812">Transmembrane</keyword>
<evidence type="ECO:0000256" key="8">
    <source>
        <dbReference type="ARBA" id="ARBA00022777"/>
    </source>
</evidence>
<evidence type="ECO:0000256" key="12">
    <source>
        <dbReference type="SAM" id="MobiDB-lite"/>
    </source>
</evidence>
<dbReference type="InterPro" id="IPR036890">
    <property type="entry name" value="HATPase_C_sf"/>
</dbReference>
<feature type="region of interest" description="Disordered" evidence="12">
    <location>
        <begin position="201"/>
        <end position="222"/>
    </location>
</feature>
<gene>
    <name evidence="14" type="ORF">J1C47_06550</name>
</gene>
<dbReference type="SMART" id="SM00911">
    <property type="entry name" value="HWE_HK"/>
    <property type="match status" value="1"/>
</dbReference>
<dbReference type="SMART" id="SM01079">
    <property type="entry name" value="CHASE"/>
    <property type="match status" value="1"/>
</dbReference>
<dbReference type="PANTHER" id="PTHR41523">
    <property type="entry name" value="TWO-COMPONENT SYSTEM SENSOR PROTEIN"/>
    <property type="match status" value="1"/>
</dbReference>
<evidence type="ECO:0000256" key="4">
    <source>
        <dbReference type="ARBA" id="ARBA00022553"/>
    </source>
</evidence>
<dbReference type="InterPro" id="IPR006189">
    <property type="entry name" value="CHASE_dom"/>
</dbReference>
<organism evidence="14 15">
    <name type="scientific">Jiella sonneratiae</name>
    <dbReference type="NCBI Taxonomy" id="2816856"/>
    <lineage>
        <taxon>Bacteria</taxon>
        <taxon>Pseudomonadati</taxon>
        <taxon>Pseudomonadota</taxon>
        <taxon>Alphaproteobacteria</taxon>
        <taxon>Hyphomicrobiales</taxon>
        <taxon>Aurantimonadaceae</taxon>
        <taxon>Jiella</taxon>
    </lineage>
</organism>